<gene>
    <name evidence="7" type="ORF">FHL05_06460</name>
    <name evidence="6" type="ORF">FHL06_08675</name>
</gene>
<dbReference type="PRINTS" id="PR00039">
    <property type="entry name" value="HTHLYSR"/>
</dbReference>
<keyword evidence="2" id="KW-0805">Transcription regulation</keyword>
<dbReference type="Proteomes" id="UP000371423">
    <property type="component" value="Unassembled WGS sequence"/>
</dbReference>
<evidence type="ECO:0000313" key="7">
    <source>
        <dbReference type="EMBL" id="MQS97529.1"/>
    </source>
</evidence>
<sequence>MNIDTLKMIITIARTGTISAAATQLGYAQSNISSRLRQLENKLGTTIFYRTNRGVILTEDGKQFYQRAIQIVNLTEDTVNQLRRPRDIEGDLHIGTLQTASTTYLPAILTKYHQTFPKVNLAIEAHHRIKNIQQVLNHELDGAVVGEINQADKLTTIPLSKEKLCLISNSDKMPDFKTTPFLTFPIGCVYREVADKWFASKSMKAPQLIQFNYLDAILASVCSGLGASIVPKKTAQPYVFEGLINTFPLPAEFSTIQLDFIYRDDYIVNKPFEKFIDILTN</sequence>
<dbReference type="SUPFAM" id="SSF46785">
    <property type="entry name" value="Winged helix' DNA-binding domain"/>
    <property type="match status" value="1"/>
</dbReference>
<evidence type="ECO:0000256" key="2">
    <source>
        <dbReference type="ARBA" id="ARBA00023015"/>
    </source>
</evidence>
<evidence type="ECO:0000256" key="3">
    <source>
        <dbReference type="ARBA" id="ARBA00023125"/>
    </source>
</evidence>
<evidence type="ECO:0000256" key="1">
    <source>
        <dbReference type="ARBA" id="ARBA00009437"/>
    </source>
</evidence>
<evidence type="ECO:0000313" key="8">
    <source>
        <dbReference type="Proteomes" id="UP000371423"/>
    </source>
</evidence>
<dbReference type="Pfam" id="PF00126">
    <property type="entry name" value="HTH_1"/>
    <property type="match status" value="1"/>
</dbReference>
<dbReference type="Proteomes" id="UP000414364">
    <property type="component" value="Unassembled WGS sequence"/>
</dbReference>
<dbReference type="SUPFAM" id="SSF53850">
    <property type="entry name" value="Periplasmic binding protein-like II"/>
    <property type="match status" value="1"/>
</dbReference>
<dbReference type="Gene3D" id="1.10.10.10">
    <property type="entry name" value="Winged helix-like DNA-binding domain superfamily/Winged helix DNA-binding domain"/>
    <property type="match status" value="1"/>
</dbReference>
<dbReference type="OrthoDB" id="9803735at2"/>
<dbReference type="EMBL" id="VDFO01000020">
    <property type="protein sequence ID" value="MQS97529.1"/>
    <property type="molecule type" value="Genomic_DNA"/>
</dbReference>
<comment type="caution">
    <text evidence="7">The sequence shown here is derived from an EMBL/GenBank/DDBJ whole genome shotgun (WGS) entry which is preliminary data.</text>
</comment>
<evidence type="ECO:0000259" key="5">
    <source>
        <dbReference type="PROSITE" id="PS50931"/>
    </source>
</evidence>
<dbReference type="PANTHER" id="PTHR30126">
    <property type="entry name" value="HTH-TYPE TRANSCRIPTIONAL REGULATOR"/>
    <property type="match status" value="1"/>
</dbReference>
<accession>A0A5P0ZWW9</accession>
<dbReference type="InterPro" id="IPR005119">
    <property type="entry name" value="LysR_subst-bd"/>
</dbReference>
<dbReference type="InterPro" id="IPR000847">
    <property type="entry name" value="LysR_HTH_N"/>
</dbReference>
<dbReference type="PANTHER" id="PTHR30126:SF40">
    <property type="entry name" value="HTH-TYPE TRANSCRIPTIONAL REGULATOR GLTR"/>
    <property type="match status" value="1"/>
</dbReference>
<organism evidence="7 8">
    <name type="scientific">Companilactobacillus halodurans</name>
    <dbReference type="NCBI Taxonomy" id="2584183"/>
    <lineage>
        <taxon>Bacteria</taxon>
        <taxon>Bacillati</taxon>
        <taxon>Bacillota</taxon>
        <taxon>Bacilli</taxon>
        <taxon>Lactobacillales</taxon>
        <taxon>Lactobacillaceae</taxon>
        <taxon>Companilactobacillus</taxon>
    </lineage>
</organism>
<keyword evidence="8" id="KW-1185">Reference proteome</keyword>
<reference evidence="8 9" key="1">
    <citation type="journal article" date="2019" name="Syst. Appl. Microbiol.">
        <title>Polyphasic characterization of two novel Lactobacillus spp. isolated from blown salami packages: Description of Lactobacillus halodurans sp. nov. and Lactobacillus salsicarnum sp. nov.</title>
        <authorList>
            <person name="Schuster J.A."/>
            <person name="Klingl A."/>
            <person name="Vogel R.F."/>
            <person name="Ehrmann M.A."/>
        </authorList>
    </citation>
    <scope>NUCLEOTIDE SEQUENCE [LARGE SCALE GENOMIC DNA]</scope>
    <source>
        <strain evidence="7 8">TMW 1.1920</strain>
        <strain evidence="6 9">TMW 1.2172</strain>
    </source>
</reference>
<dbReference type="InterPro" id="IPR036388">
    <property type="entry name" value="WH-like_DNA-bd_sf"/>
</dbReference>
<dbReference type="Gene3D" id="3.40.190.290">
    <property type="match status" value="1"/>
</dbReference>
<keyword evidence="3" id="KW-0238">DNA-binding</keyword>
<name>A0A5P0ZWW9_9LACO</name>
<dbReference type="AlphaFoldDB" id="A0A5P0ZWW9"/>
<keyword evidence="4" id="KW-0804">Transcription</keyword>
<dbReference type="Pfam" id="PF03466">
    <property type="entry name" value="LysR_substrate"/>
    <property type="match status" value="1"/>
</dbReference>
<dbReference type="EMBL" id="VDFP01000017">
    <property type="protein sequence ID" value="MQS76450.1"/>
    <property type="molecule type" value="Genomic_DNA"/>
</dbReference>
<dbReference type="FunFam" id="1.10.10.10:FF:000001">
    <property type="entry name" value="LysR family transcriptional regulator"/>
    <property type="match status" value="1"/>
</dbReference>
<comment type="similarity">
    <text evidence="1">Belongs to the LysR transcriptional regulatory family.</text>
</comment>
<dbReference type="GO" id="GO:0003700">
    <property type="term" value="F:DNA-binding transcription factor activity"/>
    <property type="evidence" value="ECO:0007669"/>
    <property type="project" value="InterPro"/>
</dbReference>
<feature type="domain" description="HTH lysR-type" evidence="5">
    <location>
        <begin position="1"/>
        <end position="58"/>
    </location>
</feature>
<dbReference type="RefSeq" id="WP_153385841.1">
    <property type="nucleotide sequence ID" value="NZ_VDFO01000020.1"/>
</dbReference>
<dbReference type="PROSITE" id="PS50931">
    <property type="entry name" value="HTH_LYSR"/>
    <property type="match status" value="1"/>
</dbReference>
<dbReference type="InterPro" id="IPR036390">
    <property type="entry name" value="WH_DNA-bd_sf"/>
</dbReference>
<proteinExistence type="inferred from homology"/>
<evidence type="ECO:0000256" key="4">
    <source>
        <dbReference type="ARBA" id="ARBA00023163"/>
    </source>
</evidence>
<evidence type="ECO:0000313" key="6">
    <source>
        <dbReference type="EMBL" id="MQS76450.1"/>
    </source>
</evidence>
<evidence type="ECO:0000313" key="9">
    <source>
        <dbReference type="Proteomes" id="UP000414364"/>
    </source>
</evidence>
<dbReference type="GO" id="GO:0000976">
    <property type="term" value="F:transcription cis-regulatory region binding"/>
    <property type="evidence" value="ECO:0007669"/>
    <property type="project" value="TreeGrafter"/>
</dbReference>
<protein>
    <submittedName>
        <fullName evidence="7">LysR family transcriptional regulator</fullName>
    </submittedName>
</protein>